<keyword evidence="8" id="KW-0812">Transmembrane</keyword>
<comment type="catalytic activity">
    <reaction evidence="1">
        <text>ATP + protein L-histidine = ADP + protein N-phospho-L-histidine.</text>
        <dbReference type="EC" id="2.7.13.3"/>
    </reaction>
</comment>
<dbReference type="Pfam" id="PF02518">
    <property type="entry name" value="HATPase_c"/>
    <property type="match status" value="1"/>
</dbReference>
<evidence type="ECO:0000259" key="10">
    <source>
        <dbReference type="PROSITE" id="PS50109"/>
    </source>
</evidence>
<name>A0A975GX20_9CAUL</name>
<evidence type="ECO:0000256" key="3">
    <source>
        <dbReference type="ARBA" id="ARBA00022553"/>
    </source>
</evidence>
<feature type="modified residue" description="4-aspartylphosphate" evidence="7">
    <location>
        <position position="774"/>
    </location>
</feature>
<dbReference type="PANTHER" id="PTHR43047:SF64">
    <property type="entry name" value="HISTIDINE KINASE CONTAINING CHEY-HOMOLOGOUS RECEIVER DOMAIN AND PAS DOMAIN-RELATED"/>
    <property type="match status" value="1"/>
</dbReference>
<evidence type="ECO:0000256" key="1">
    <source>
        <dbReference type="ARBA" id="ARBA00000085"/>
    </source>
</evidence>
<dbReference type="InterPro" id="IPR004358">
    <property type="entry name" value="Sig_transdc_His_kin-like_C"/>
</dbReference>
<dbReference type="KEGG" id="bgoe:IFJ75_12315"/>
<dbReference type="PROSITE" id="PS50109">
    <property type="entry name" value="HIS_KIN"/>
    <property type="match status" value="1"/>
</dbReference>
<dbReference type="InterPro" id="IPR003594">
    <property type="entry name" value="HATPase_dom"/>
</dbReference>
<keyword evidence="5" id="KW-0418">Kinase</keyword>
<dbReference type="Proteomes" id="UP000663918">
    <property type="component" value="Chromosome"/>
</dbReference>
<dbReference type="Gene3D" id="3.40.50.2300">
    <property type="match status" value="1"/>
</dbReference>
<dbReference type="CDD" id="cd17546">
    <property type="entry name" value="REC_hyHK_CKI1_RcsC-like"/>
    <property type="match status" value="1"/>
</dbReference>
<dbReference type="InterPro" id="IPR003661">
    <property type="entry name" value="HisK_dim/P_dom"/>
</dbReference>
<evidence type="ECO:0000256" key="2">
    <source>
        <dbReference type="ARBA" id="ARBA00012438"/>
    </source>
</evidence>
<keyword evidence="4" id="KW-0808">Transferase</keyword>
<keyword evidence="3 7" id="KW-0597">Phosphoprotein</keyword>
<keyword evidence="13" id="KW-1185">Reference proteome</keyword>
<dbReference type="EMBL" id="CP062222">
    <property type="protein sequence ID" value="QTC90070.1"/>
    <property type="molecule type" value="Genomic_DNA"/>
</dbReference>
<gene>
    <name evidence="12" type="ORF">IFJ75_12315</name>
</gene>
<evidence type="ECO:0000313" key="12">
    <source>
        <dbReference type="EMBL" id="QTC90070.1"/>
    </source>
</evidence>
<feature type="chain" id="PRO_5037676544" description="histidine kinase" evidence="9">
    <location>
        <begin position="22"/>
        <end position="855"/>
    </location>
</feature>
<dbReference type="GO" id="GO:0000155">
    <property type="term" value="F:phosphorelay sensor kinase activity"/>
    <property type="evidence" value="ECO:0007669"/>
    <property type="project" value="InterPro"/>
</dbReference>
<dbReference type="FunFam" id="3.30.565.10:FF:000010">
    <property type="entry name" value="Sensor histidine kinase RcsC"/>
    <property type="match status" value="1"/>
</dbReference>
<dbReference type="PANTHER" id="PTHR43047">
    <property type="entry name" value="TWO-COMPONENT HISTIDINE PROTEIN KINASE"/>
    <property type="match status" value="1"/>
</dbReference>
<evidence type="ECO:0000256" key="9">
    <source>
        <dbReference type="SAM" id="SignalP"/>
    </source>
</evidence>
<evidence type="ECO:0000259" key="11">
    <source>
        <dbReference type="PROSITE" id="PS50110"/>
    </source>
</evidence>
<keyword evidence="8" id="KW-0472">Membrane</keyword>
<dbReference type="InterPro" id="IPR005467">
    <property type="entry name" value="His_kinase_dom"/>
</dbReference>
<evidence type="ECO:0000256" key="6">
    <source>
        <dbReference type="ARBA" id="ARBA00023012"/>
    </source>
</evidence>
<dbReference type="InterPro" id="IPR001789">
    <property type="entry name" value="Sig_transdc_resp-reg_receiver"/>
</dbReference>
<feature type="signal peptide" evidence="9">
    <location>
        <begin position="1"/>
        <end position="21"/>
    </location>
</feature>
<organism evidence="12 13">
    <name type="scientific">Brevundimonas goettingensis</name>
    <dbReference type="NCBI Taxonomy" id="2774190"/>
    <lineage>
        <taxon>Bacteria</taxon>
        <taxon>Pseudomonadati</taxon>
        <taxon>Pseudomonadota</taxon>
        <taxon>Alphaproteobacteria</taxon>
        <taxon>Caulobacterales</taxon>
        <taxon>Caulobacteraceae</taxon>
        <taxon>Brevundimonas</taxon>
    </lineage>
</organism>
<dbReference type="SMART" id="SM00387">
    <property type="entry name" value="HATPase_c"/>
    <property type="match status" value="1"/>
</dbReference>
<keyword evidence="6" id="KW-0902">Two-component regulatory system</keyword>
<dbReference type="Pfam" id="PF00512">
    <property type="entry name" value="HisKA"/>
    <property type="match status" value="1"/>
</dbReference>
<evidence type="ECO:0000313" key="13">
    <source>
        <dbReference type="Proteomes" id="UP000663918"/>
    </source>
</evidence>
<dbReference type="InterPro" id="IPR036890">
    <property type="entry name" value="HATPase_C_sf"/>
</dbReference>
<dbReference type="SUPFAM" id="SSF52172">
    <property type="entry name" value="CheY-like"/>
    <property type="match status" value="1"/>
</dbReference>
<sequence length="855" mass="92698">MFRFVKLIIAACFAITLGAEAASAQASTPPRSPTALIDAVENRAGATDFRALDRFGEAAAARGDREGLNRLYHVAWIYLNQGEFEHAGRWNDRLEAAARRQNDSRYVMIAYLNNLAIRYDNGEVGAADQMRYLADTQADWITRVHATRLYALSLMDNDRIGDGLKMLAEIDGTIPEHDPYANTAHAGVWEVAGIGLMKLNDFEGSATAFGKFEIDFANPAYPRPDFDSLYNLARLAVQVGDQPLADRLAAAHHRLAARTGLQSLLVYDASLCAAVAQARSAPRDVLKCIAPYGRKLGPAAFLAGRLLPMRAIANAQLGHVAEARADLAEIRRREALGAFREDGASEIPRVEAELLFAEGRPEEAYRKLRAYDRAAEIQANRRFSAGIRQVTGDMQDKLDRRREQLETERANTGLQKDVIRSQNWIVGIAVVFFLSAVAAALWQFRLSKHLRVARKRAEAANLSKSEFLANMSHEIRTPLNGIVAMADTLARAGMKPREHEMVEVIRASGVTLERLLSDILDSARIESGNVTIETAPFHLGDAARGVGMLWTQTAKEKGVALDVAIDPALEHVVSGDPVRFRQILTNLISNALKFTDQGAVRVTGEMTADGLARFTVSDTGVGFDDAEKERIFGRFQQADGSITRRFGGTGLGLAISKDLSELMGGTLDCRSRPGEGATFWFDLPLPACEAPAPIVAANTPAANGDWKDGDWEDGDTGSLRILLADDHPANRKVVEIMLAESAVELVPVENGQEALDAYAASFGDEPRFDLILMDMQMPVMDGLTATAAIRALEADKVAARIPIIMLTANALAEHVAAGKAAGADGHLAKPITLTTLFAAIETTLAGVQDEALEAA</sequence>
<dbReference type="CDD" id="cd16922">
    <property type="entry name" value="HATPase_EvgS-ArcB-TorS-like"/>
    <property type="match status" value="1"/>
</dbReference>
<evidence type="ECO:0000256" key="8">
    <source>
        <dbReference type="SAM" id="Phobius"/>
    </source>
</evidence>
<keyword evidence="9" id="KW-0732">Signal</keyword>
<evidence type="ECO:0000256" key="7">
    <source>
        <dbReference type="PROSITE-ProRule" id="PRU00169"/>
    </source>
</evidence>
<dbReference type="SMART" id="SM00388">
    <property type="entry name" value="HisKA"/>
    <property type="match status" value="1"/>
</dbReference>
<dbReference type="SUPFAM" id="SSF47384">
    <property type="entry name" value="Homodimeric domain of signal transducing histidine kinase"/>
    <property type="match status" value="1"/>
</dbReference>
<feature type="domain" description="Response regulatory" evidence="11">
    <location>
        <begin position="720"/>
        <end position="844"/>
    </location>
</feature>
<feature type="domain" description="Histidine kinase" evidence="10">
    <location>
        <begin position="470"/>
        <end position="687"/>
    </location>
</feature>
<dbReference type="Pfam" id="PF00072">
    <property type="entry name" value="Response_reg"/>
    <property type="match status" value="1"/>
</dbReference>
<reference evidence="12" key="1">
    <citation type="submission" date="2020-09" db="EMBL/GenBank/DDBJ databases">
        <title>Brevundimonas sp. LVF2 isolated from a puddle in Goettingen, Germany.</title>
        <authorList>
            <person name="Friedrich I."/>
            <person name="Klassen A."/>
            <person name="Hannes N."/>
            <person name="Schneider D."/>
            <person name="Hertel R."/>
            <person name="Daniel R."/>
        </authorList>
    </citation>
    <scope>NUCLEOTIDE SEQUENCE</scope>
    <source>
        <strain evidence="12">LVF2</strain>
    </source>
</reference>
<feature type="transmembrane region" description="Helical" evidence="8">
    <location>
        <begin position="424"/>
        <end position="446"/>
    </location>
</feature>
<dbReference type="CDD" id="cd00082">
    <property type="entry name" value="HisKA"/>
    <property type="match status" value="1"/>
</dbReference>
<dbReference type="InterPro" id="IPR036097">
    <property type="entry name" value="HisK_dim/P_sf"/>
</dbReference>
<dbReference type="SUPFAM" id="SSF55874">
    <property type="entry name" value="ATPase domain of HSP90 chaperone/DNA topoisomerase II/histidine kinase"/>
    <property type="match status" value="1"/>
</dbReference>
<accession>A0A975GX20</accession>
<dbReference type="Gene3D" id="1.10.287.130">
    <property type="match status" value="1"/>
</dbReference>
<evidence type="ECO:0000256" key="4">
    <source>
        <dbReference type="ARBA" id="ARBA00022679"/>
    </source>
</evidence>
<dbReference type="EC" id="2.7.13.3" evidence="2"/>
<keyword evidence="8" id="KW-1133">Transmembrane helix</keyword>
<dbReference type="RefSeq" id="WP_207868487.1">
    <property type="nucleotide sequence ID" value="NZ_CP062222.1"/>
</dbReference>
<dbReference type="PRINTS" id="PR00344">
    <property type="entry name" value="BCTRLSENSOR"/>
</dbReference>
<dbReference type="AlphaFoldDB" id="A0A975GX20"/>
<dbReference type="Gene3D" id="3.30.565.10">
    <property type="entry name" value="Histidine kinase-like ATPase, C-terminal domain"/>
    <property type="match status" value="1"/>
</dbReference>
<dbReference type="PROSITE" id="PS50110">
    <property type="entry name" value="RESPONSE_REGULATORY"/>
    <property type="match status" value="1"/>
</dbReference>
<dbReference type="InterPro" id="IPR011006">
    <property type="entry name" value="CheY-like_superfamily"/>
</dbReference>
<proteinExistence type="predicted"/>
<dbReference type="SMART" id="SM00448">
    <property type="entry name" value="REC"/>
    <property type="match status" value="1"/>
</dbReference>
<protein>
    <recommendedName>
        <fullName evidence="2">histidine kinase</fullName>
        <ecNumber evidence="2">2.7.13.3</ecNumber>
    </recommendedName>
</protein>
<evidence type="ECO:0000256" key="5">
    <source>
        <dbReference type="ARBA" id="ARBA00022777"/>
    </source>
</evidence>